<evidence type="ECO:0000256" key="8">
    <source>
        <dbReference type="RuleBase" id="RU000481"/>
    </source>
</evidence>
<reference evidence="10 11" key="1">
    <citation type="submission" date="2019-12" db="EMBL/GenBank/DDBJ databases">
        <title>Complete genome sequence of Algicella marina strain 9Alg 56(T) isolated from the red alga Tichocarpus crinitus.</title>
        <authorList>
            <person name="Kim S.-G."/>
            <person name="Nedashkovskaya O.I."/>
        </authorList>
    </citation>
    <scope>NUCLEOTIDE SEQUENCE [LARGE SCALE GENOMIC DNA]</scope>
    <source>
        <strain evidence="10 11">9Alg 56</strain>
    </source>
</reference>
<dbReference type="Gene3D" id="3.40.640.10">
    <property type="entry name" value="Type I PLP-dependent aspartate aminotransferase-like (Major domain)"/>
    <property type="match status" value="1"/>
</dbReference>
<keyword evidence="4 8" id="KW-0032">Aminotransferase</keyword>
<evidence type="ECO:0000256" key="3">
    <source>
        <dbReference type="ARBA" id="ARBA00011738"/>
    </source>
</evidence>
<evidence type="ECO:0000256" key="6">
    <source>
        <dbReference type="ARBA" id="ARBA00022898"/>
    </source>
</evidence>
<dbReference type="Gene3D" id="3.90.1150.10">
    <property type="entry name" value="Aspartate Aminotransferase, domain 1"/>
    <property type="match status" value="1"/>
</dbReference>
<dbReference type="PROSITE" id="PS00105">
    <property type="entry name" value="AA_TRANSFER_CLASS_1"/>
    <property type="match status" value="1"/>
</dbReference>
<gene>
    <name evidence="10" type="ORF">GO499_17050</name>
</gene>
<evidence type="ECO:0000313" key="11">
    <source>
        <dbReference type="Proteomes" id="UP000464495"/>
    </source>
</evidence>
<evidence type="ECO:0000256" key="2">
    <source>
        <dbReference type="ARBA" id="ARBA00007441"/>
    </source>
</evidence>
<comment type="cofactor">
    <cofactor evidence="1 8">
        <name>pyridoxal 5'-phosphate</name>
        <dbReference type="ChEBI" id="CHEBI:597326"/>
    </cofactor>
</comment>
<dbReference type="EC" id="2.6.1.-" evidence="8"/>
<dbReference type="KEGG" id="amaq:GO499_17050"/>
<dbReference type="InterPro" id="IPR004838">
    <property type="entry name" value="NHTrfase_class1_PyrdxlP-BS"/>
</dbReference>
<dbReference type="EMBL" id="CP046620">
    <property type="protein sequence ID" value="QHQ36761.1"/>
    <property type="molecule type" value="Genomic_DNA"/>
</dbReference>
<dbReference type="InterPro" id="IPR015422">
    <property type="entry name" value="PyrdxlP-dep_Trfase_small"/>
</dbReference>
<dbReference type="InterPro" id="IPR015424">
    <property type="entry name" value="PyrdxlP-dep_Trfase"/>
</dbReference>
<dbReference type="SUPFAM" id="SSF53383">
    <property type="entry name" value="PLP-dependent transferases"/>
    <property type="match status" value="1"/>
</dbReference>
<dbReference type="Proteomes" id="UP000464495">
    <property type="component" value="Chromosome"/>
</dbReference>
<proteinExistence type="inferred from homology"/>
<accession>A0A6P1T4R2</accession>
<protein>
    <recommendedName>
        <fullName evidence="8">Aminotransferase</fullName>
        <ecNumber evidence="8">2.6.1.-</ecNumber>
    </recommendedName>
</protein>
<evidence type="ECO:0000256" key="4">
    <source>
        <dbReference type="ARBA" id="ARBA00022576"/>
    </source>
</evidence>
<keyword evidence="6" id="KW-0663">Pyridoxal phosphate</keyword>
<dbReference type="GO" id="GO:0006520">
    <property type="term" value="P:amino acid metabolic process"/>
    <property type="evidence" value="ECO:0007669"/>
    <property type="project" value="InterPro"/>
</dbReference>
<comment type="subunit">
    <text evidence="3">Homodimer.</text>
</comment>
<keyword evidence="5 8" id="KW-0808">Transferase</keyword>
<comment type="similarity">
    <text evidence="2 8">Belongs to the class-I pyridoxal-phosphate-dependent aminotransferase family.</text>
</comment>
<dbReference type="PANTHER" id="PTHR46383:SF1">
    <property type="entry name" value="ASPARTATE AMINOTRANSFERASE"/>
    <property type="match status" value="1"/>
</dbReference>
<evidence type="ECO:0000256" key="7">
    <source>
        <dbReference type="ARBA" id="ARBA00049185"/>
    </source>
</evidence>
<dbReference type="CDD" id="cd00609">
    <property type="entry name" value="AAT_like"/>
    <property type="match status" value="1"/>
</dbReference>
<evidence type="ECO:0000256" key="5">
    <source>
        <dbReference type="ARBA" id="ARBA00022679"/>
    </source>
</evidence>
<keyword evidence="11" id="KW-1185">Reference proteome</keyword>
<dbReference type="Pfam" id="PF00155">
    <property type="entry name" value="Aminotran_1_2"/>
    <property type="match status" value="1"/>
</dbReference>
<dbReference type="InterPro" id="IPR015421">
    <property type="entry name" value="PyrdxlP-dep_Trfase_major"/>
</dbReference>
<name>A0A6P1T4R2_9RHOB</name>
<comment type="catalytic activity">
    <reaction evidence="7">
        <text>L-aspartate + 2-oxoglutarate = oxaloacetate + L-glutamate</text>
        <dbReference type="Rhea" id="RHEA:21824"/>
        <dbReference type="ChEBI" id="CHEBI:16452"/>
        <dbReference type="ChEBI" id="CHEBI:16810"/>
        <dbReference type="ChEBI" id="CHEBI:29985"/>
        <dbReference type="ChEBI" id="CHEBI:29991"/>
        <dbReference type="EC" id="2.6.1.1"/>
    </reaction>
</comment>
<organism evidence="10 11">
    <name type="scientific">Algicella marina</name>
    <dbReference type="NCBI Taxonomy" id="2683284"/>
    <lineage>
        <taxon>Bacteria</taxon>
        <taxon>Pseudomonadati</taxon>
        <taxon>Pseudomonadota</taxon>
        <taxon>Alphaproteobacteria</taxon>
        <taxon>Rhodobacterales</taxon>
        <taxon>Paracoccaceae</taxon>
        <taxon>Algicella</taxon>
    </lineage>
</organism>
<dbReference type="GO" id="GO:0004069">
    <property type="term" value="F:L-aspartate:2-oxoglutarate aminotransferase activity"/>
    <property type="evidence" value="ECO:0007669"/>
    <property type="project" value="UniProtKB-EC"/>
</dbReference>
<evidence type="ECO:0000313" key="10">
    <source>
        <dbReference type="EMBL" id="QHQ36761.1"/>
    </source>
</evidence>
<dbReference type="InterPro" id="IPR050596">
    <property type="entry name" value="AspAT/PAT-like"/>
</dbReference>
<dbReference type="InterPro" id="IPR004839">
    <property type="entry name" value="Aminotransferase_I/II_large"/>
</dbReference>
<dbReference type="RefSeq" id="WP_161863305.1">
    <property type="nucleotide sequence ID" value="NZ_CP046620.1"/>
</dbReference>
<dbReference type="PANTHER" id="PTHR46383">
    <property type="entry name" value="ASPARTATE AMINOTRANSFERASE"/>
    <property type="match status" value="1"/>
</dbReference>
<evidence type="ECO:0000259" key="9">
    <source>
        <dbReference type="Pfam" id="PF00155"/>
    </source>
</evidence>
<dbReference type="FunFam" id="3.40.640.10:FF:000033">
    <property type="entry name" value="Aspartate aminotransferase"/>
    <property type="match status" value="1"/>
</dbReference>
<evidence type="ECO:0000256" key="1">
    <source>
        <dbReference type="ARBA" id="ARBA00001933"/>
    </source>
</evidence>
<dbReference type="AlphaFoldDB" id="A0A6P1T4R2"/>
<sequence length="394" mass="41541">MTLPLAPRMSRIQASATAAAMARAAAARAEGRDVISLTTGEPDFDTPAHIQEAAIAAMRSGQTRYTAVDGTGELKDAIIAKFARENGLTFTHDEIIASTGAKQVIFNAILATISAGDEVIVPTPAWVSYPDIVKLAGGTPVLLPCGPETGFKPTAEAIAALITPATRAIMLNSPCNPTGAVLSGAELRAIGALLVDRPDILVIADDIYEHIRYTDEPFATFAATCPELAEQCLTVNGVSKAYAMTGWRLGYGAGPAPLIRAMRVLQSQSTTNPNTIAQAAAVAALNGPFDCVEQQRQAFHRRRDRLLQALGNCPGLTLYRPDGAFYLFIGISNALGGRYATEAAFVDALLEQENLAVVGGEGFGASPYIRLSFAASDSELEEAAARLNRFCADL</sequence>
<dbReference type="GO" id="GO:0030170">
    <property type="term" value="F:pyridoxal phosphate binding"/>
    <property type="evidence" value="ECO:0007669"/>
    <property type="project" value="InterPro"/>
</dbReference>
<feature type="domain" description="Aminotransferase class I/classII large" evidence="9">
    <location>
        <begin position="33"/>
        <end position="387"/>
    </location>
</feature>